<reference evidence="3 4" key="1">
    <citation type="journal article" date="2019" name="Int. J. Syst. Evol. Microbiol.">
        <title>The Global Catalogue of Microorganisms (GCM) 10K type strain sequencing project: providing services to taxonomists for standard genome sequencing and annotation.</title>
        <authorList>
            <consortium name="The Broad Institute Genomics Platform"/>
            <consortium name="The Broad Institute Genome Sequencing Center for Infectious Disease"/>
            <person name="Wu L."/>
            <person name="Ma J."/>
        </authorList>
    </citation>
    <scope>NUCLEOTIDE SEQUENCE [LARGE SCALE GENOMIC DNA]</scope>
    <source>
        <strain evidence="3 4">CGMCC 1.12859</strain>
    </source>
</reference>
<name>A0ABD6BLK4_9EURY</name>
<feature type="region of interest" description="Disordered" evidence="1">
    <location>
        <begin position="1"/>
        <end position="36"/>
    </location>
</feature>
<dbReference type="Proteomes" id="UP001597139">
    <property type="component" value="Unassembled WGS sequence"/>
</dbReference>
<feature type="domain" description="SpoVT-AbrB" evidence="2">
    <location>
        <begin position="32"/>
        <end position="61"/>
    </location>
</feature>
<dbReference type="GO" id="GO:0003677">
    <property type="term" value="F:DNA binding"/>
    <property type="evidence" value="ECO:0007669"/>
    <property type="project" value="UniProtKB-KW"/>
</dbReference>
<dbReference type="Pfam" id="PF04014">
    <property type="entry name" value="MazE_antitoxin"/>
    <property type="match status" value="1"/>
</dbReference>
<keyword evidence="4" id="KW-1185">Reference proteome</keyword>
<dbReference type="EMBL" id="JBHUCZ010000001">
    <property type="protein sequence ID" value="MFD1565998.1"/>
    <property type="molecule type" value="Genomic_DNA"/>
</dbReference>
<sequence length="80" mass="8668">MATKSRPSRAAAEAKTGSDSDVVPLGQRTLGTNDGTFTVSLPKEMVERLGMEKGDDLEIGYDAGADEFRVREAEDFDGWD</sequence>
<accession>A0ABD6BLK4</accession>
<keyword evidence="3" id="KW-0238">DNA-binding</keyword>
<organism evidence="3 4">
    <name type="scientific">Halolamina litorea</name>
    <dbReference type="NCBI Taxonomy" id="1515593"/>
    <lineage>
        <taxon>Archaea</taxon>
        <taxon>Methanobacteriati</taxon>
        <taxon>Methanobacteriota</taxon>
        <taxon>Stenosarchaea group</taxon>
        <taxon>Halobacteria</taxon>
        <taxon>Halobacteriales</taxon>
        <taxon>Haloferacaceae</taxon>
    </lineage>
</organism>
<protein>
    <submittedName>
        <fullName evidence="3">AbrB/MazE/SpoVT family DNA-binding domain-containing protein</fullName>
    </submittedName>
</protein>
<evidence type="ECO:0000256" key="1">
    <source>
        <dbReference type="SAM" id="MobiDB-lite"/>
    </source>
</evidence>
<comment type="caution">
    <text evidence="3">The sequence shown here is derived from an EMBL/GenBank/DDBJ whole genome shotgun (WGS) entry which is preliminary data.</text>
</comment>
<evidence type="ECO:0000313" key="3">
    <source>
        <dbReference type="EMBL" id="MFD1565998.1"/>
    </source>
</evidence>
<evidence type="ECO:0000259" key="2">
    <source>
        <dbReference type="Pfam" id="PF04014"/>
    </source>
</evidence>
<gene>
    <name evidence="3" type="ORF">ACFSAU_00680</name>
</gene>
<proteinExistence type="predicted"/>
<dbReference type="InterPro" id="IPR007159">
    <property type="entry name" value="SpoVT-AbrB_dom"/>
</dbReference>
<evidence type="ECO:0000313" key="4">
    <source>
        <dbReference type="Proteomes" id="UP001597139"/>
    </source>
</evidence>
<dbReference type="AlphaFoldDB" id="A0ABD6BLK4"/>
<dbReference type="RefSeq" id="WP_267645239.1">
    <property type="nucleotide sequence ID" value="NZ_JANHGR010000001.1"/>
</dbReference>